<sequence length="87" mass="9440">MFVWEGAVPRELPQPIQWLLYSLPGARSLQPDEQEASASSTACSGHTHGRGHIHGARRLKRALRSAQVDGAAYWRAHVLGTAGALVQ</sequence>
<name>A0A0D2J0X4_9CHLO</name>
<feature type="region of interest" description="Disordered" evidence="1">
    <location>
        <begin position="30"/>
        <end position="56"/>
    </location>
</feature>
<dbReference type="AlphaFoldDB" id="A0A0D2J0X4"/>
<gene>
    <name evidence="2" type="ORF">MNEG_14286</name>
</gene>
<evidence type="ECO:0000313" key="2">
    <source>
        <dbReference type="EMBL" id="KIY93677.1"/>
    </source>
</evidence>
<evidence type="ECO:0000256" key="1">
    <source>
        <dbReference type="SAM" id="MobiDB-lite"/>
    </source>
</evidence>
<feature type="compositionally biased region" description="Basic residues" evidence="1">
    <location>
        <begin position="47"/>
        <end position="56"/>
    </location>
</feature>
<dbReference type="GeneID" id="25731833"/>
<dbReference type="Proteomes" id="UP000054498">
    <property type="component" value="Unassembled WGS sequence"/>
</dbReference>
<dbReference type="KEGG" id="mng:MNEG_14286"/>
<accession>A0A0D2J0X4</accession>
<reference evidence="2 3" key="1">
    <citation type="journal article" date="2013" name="BMC Genomics">
        <title>Reconstruction of the lipid metabolism for the microalga Monoraphidium neglectum from its genome sequence reveals characteristics suitable for biofuel production.</title>
        <authorList>
            <person name="Bogen C."/>
            <person name="Al-Dilaimi A."/>
            <person name="Albersmeier A."/>
            <person name="Wichmann J."/>
            <person name="Grundmann M."/>
            <person name="Rupp O."/>
            <person name="Lauersen K.J."/>
            <person name="Blifernez-Klassen O."/>
            <person name="Kalinowski J."/>
            <person name="Goesmann A."/>
            <person name="Mussgnug J.H."/>
            <person name="Kruse O."/>
        </authorList>
    </citation>
    <scope>NUCLEOTIDE SEQUENCE [LARGE SCALE GENOMIC DNA]</scope>
    <source>
        <strain evidence="2 3">SAG 48.87</strain>
    </source>
</reference>
<feature type="non-terminal residue" evidence="2">
    <location>
        <position position="87"/>
    </location>
</feature>
<keyword evidence="3" id="KW-1185">Reference proteome</keyword>
<organism evidence="2 3">
    <name type="scientific">Monoraphidium neglectum</name>
    <dbReference type="NCBI Taxonomy" id="145388"/>
    <lineage>
        <taxon>Eukaryota</taxon>
        <taxon>Viridiplantae</taxon>
        <taxon>Chlorophyta</taxon>
        <taxon>core chlorophytes</taxon>
        <taxon>Chlorophyceae</taxon>
        <taxon>CS clade</taxon>
        <taxon>Sphaeropleales</taxon>
        <taxon>Selenastraceae</taxon>
        <taxon>Monoraphidium</taxon>
    </lineage>
</organism>
<proteinExistence type="predicted"/>
<protein>
    <submittedName>
        <fullName evidence="2">Uncharacterized protein</fullName>
    </submittedName>
</protein>
<dbReference type="EMBL" id="KK104598">
    <property type="protein sequence ID" value="KIY93677.1"/>
    <property type="molecule type" value="Genomic_DNA"/>
</dbReference>
<dbReference type="RefSeq" id="XP_013892697.1">
    <property type="nucleotide sequence ID" value="XM_014037243.1"/>
</dbReference>
<evidence type="ECO:0000313" key="3">
    <source>
        <dbReference type="Proteomes" id="UP000054498"/>
    </source>
</evidence>